<dbReference type="GO" id="GO:0051754">
    <property type="term" value="P:meiotic sister chromatid cohesion, centromeric"/>
    <property type="evidence" value="ECO:0007669"/>
    <property type="project" value="TreeGrafter"/>
</dbReference>
<comment type="caution">
    <text evidence="2">The sequence shown here is derived from an EMBL/GenBank/DDBJ whole genome shotgun (WGS) entry which is preliminary data.</text>
</comment>
<dbReference type="PANTHER" id="PTHR14030:SF4">
    <property type="entry name" value="BUB1 KINASE, ISOFORM A-RELATED"/>
    <property type="match status" value="1"/>
</dbReference>
<keyword evidence="3" id="KW-1185">Reference proteome</keyword>
<feature type="domain" description="BUB1 N-terminal" evidence="1">
    <location>
        <begin position="53"/>
        <end position="211"/>
    </location>
</feature>
<dbReference type="FunFam" id="1.25.40.430:FF:000003">
    <property type="entry name" value="Checkpoint serine/threonine-protein kinase BUB1"/>
    <property type="match status" value="1"/>
</dbReference>
<name>A0A9X0CIC4_9CNID</name>
<dbReference type="InterPro" id="IPR015661">
    <property type="entry name" value="Bub1/Mad3"/>
</dbReference>
<reference evidence="2" key="1">
    <citation type="submission" date="2023-01" db="EMBL/GenBank/DDBJ databases">
        <title>Genome assembly of the deep-sea coral Lophelia pertusa.</title>
        <authorList>
            <person name="Herrera S."/>
            <person name="Cordes E."/>
        </authorList>
    </citation>
    <scope>NUCLEOTIDE SEQUENCE</scope>
    <source>
        <strain evidence="2">USNM1676648</strain>
        <tissue evidence="2">Polyp</tissue>
    </source>
</reference>
<evidence type="ECO:0000313" key="3">
    <source>
        <dbReference type="Proteomes" id="UP001163046"/>
    </source>
</evidence>
<dbReference type="InterPro" id="IPR013212">
    <property type="entry name" value="Mad3/Bub1_I"/>
</dbReference>
<dbReference type="Pfam" id="PF08311">
    <property type="entry name" value="Mad3_BUB1_I"/>
    <property type="match status" value="1"/>
</dbReference>
<dbReference type="SUPFAM" id="SSF48452">
    <property type="entry name" value="TPR-like"/>
    <property type="match status" value="1"/>
</dbReference>
<dbReference type="InterPro" id="IPR011990">
    <property type="entry name" value="TPR-like_helical_dom_sf"/>
</dbReference>
<dbReference type="Proteomes" id="UP001163046">
    <property type="component" value="Unassembled WGS sequence"/>
</dbReference>
<dbReference type="GO" id="GO:0032991">
    <property type="term" value="C:protein-containing complex"/>
    <property type="evidence" value="ECO:0007669"/>
    <property type="project" value="UniProtKB-ARBA"/>
</dbReference>
<organism evidence="2 3">
    <name type="scientific">Desmophyllum pertusum</name>
    <dbReference type="NCBI Taxonomy" id="174260"/>
    <lineage>
        <taxon>Eukaryota</taxon>
        <taxon>Metazoa</taxon>
        <taxon>Cnidaria</taxon>
        <taxon>Anthozoa</taxon>
        <taxon>Hexacorallia</taxon>
        <taxon>Scleractinia</taxon>
        <taxon>Caryophylliina</taxon>
        <taxon>Caryophylliidae</taxon>
        <taxon>Desmophyllum</taxon>
    </lineage>
</organism>
<dbReference type="Gene3D" id="1.25.40.430">
    <property type="match status" value="1"/>
</dbReference>
<proteinExistence type="predicted"/>
<gene>
    <name evidence="2" type="primary">BUB1B</name>
    <name evidence="2" type="ORF">OS493_032894</name>
</gene>
<evidence type="ECO:0000259" key="1">
    <source>
        <dbReference type="PROSITE" id="PS51489"/>
    </source>
</evidence>
<protein>
    <submittedName>
        <fullName evidence="2">Meiotic sister chromatid cohesion, centromeric</fullName>
        <ecNumber evidence="2">2.7.11.1</ecNumber>
    </submittedName>
</protein>
<dbReference type="AlphaFoldDB" id="A0A9X0CIC4"/>
<sequence length="430" mass="48945">MEVNSDSFSANEWELSKENVQPLKQGRKMANLAVALAPSSVDQSRIYREKREFEAQIRTYEGEDPLDIWYRYIVWMSENFPKGGKDLGSLLERCMTTFKDEERYKNDERYAKVWLRYTDLCTEPLEIFNYMHSQQVCSGLALFYESWAQLLESLGDFNKADEVLNLGIHRNAQPVDRLRKQHKAFELRLAERISIGLQQVSLADNSDPRITLGGLKRQGKKGTVGTKRTGNATLCNQKGGIGVALPTSNSSSNGFKVFCDGDPGMQSSLPPSTGEWQMPPTEPVIKKENTQKPGKWTDAKVSQRHQPSVSVSDMPQKPAFSVHVDDDITDHPPPTPQHVSQFDKVLSSRKPDKPSVMDALWNKPENTEGQKSKVMYCKEKIYAGTQEFSFEELHAARIFAKIRDGTYVPPVIEKPPENVRYMYPKRRFTL</sequence>
<dbReference type="OrthoDB" id="5986359at2759"/>
<dbReference type="PANTHER" id="PTHR14030">
    <property type="entry name" value="MITOTIC CHECKPOINT SERINE/THREONINE-PROTEIN KINASE BUB1"/>
    <property type="match status" value="1"/>
</dbReference>
<dbReference type="GO" id="GO:0007094">
    <property type="term" value="P:mitotic spindle assembly checkpoint signaling"/>
    <property type="evidence" value="ECO:0007669"/>
    <property type="project" value="InterPro"/>
</dbReference>
<dbReference type="EMBL" id="MU827343">
    <property type="protein sequence ID" value="KAJ7352955.1"/>
    <property type="molecule type" value="Genomic_DNA"/>
</dbReference>
<keyword evidence="2" id="KW-0808">Transferase</keyword>
<evidence type="ECO:0000313" key="2">
    <source>
        <dbReference type="EMBL" id="KAJ7352955.1"/>
    </source>
</evidence>
<dbReference type="EC" id="2.7.11.1" evidence="2"/>
<dbReference type="SMART" id="SM00777">
    <property type="entry name" value="Mad3_BUB1_I"/>
    <property type="match status" value="1"/>
</dbReference>
<accession>A0A9X0CIC4</accession>
<dbReference type="GO" id="GO:0004674">
    <property type="term" value="F:protein serine/threonine kinase activity"/>
    <property type="evidence" value="ECO:0007669"/>
    <property type="project" value="UniProtKB-EC"/>
</dbReference>
<dbReference type="GO" id="GO:0005634">
    <property type="term" value="C:nucleus"/>
    <property type="evidence" value="ECO:0007669"/>
    <property type="project" value="TreeGrafter"/>
</dbReference>
<dbReference type="PROSITE" id="PS51489">
    <property type="entry name" value="BUB1_N"/>
    <property type="match status" value="1"/>
</dbReference>